<feature type="transmembrane region" description="Helical" evidence="1">
    <location>
        <begin position="7"/>
        <end position="26"/>
    </location>
</feature>
<keyword evidence="1" id="KW-0472">Membrane</keyword>
<keyword evidence="1" id="KW-1133">Transmembrane helix</keyword>
<dbReference type="EMBL" id="MFVL01000013">
    <property type="protein sequence ID" value="OGJ01673.1"/>
    <property type="molecule type" value="Genomic_DNA"/>
</dbReference>
<dbReference type="Gene3D" id="3.30.700.10">
    <property type="entry name" value="Glycoprotein, Type 4 Pilin"/>
    <property type="match status" value="1"/>
</dbReference>
<name>A0A1F6Y5N1_9BACT</name>
<sequence>MRNKGFTLIEILVVIGIFAIIAAFGMTTNLSAFTTATIQSEESKIVSALERARSRAMANMFNTAHGVCYIAPNYVIFREKDAHCVFGTSTNELIPANTNIATASSFPFTPVVFNQLSGNVTDAVITINMTDGVKTLVPPIKINNAGAINW</sequence>
<reference evidence="2 3" key="1">
    <citation type="journal article" date="2016" name="Nat. Commun.">
        <title>Thousands of microbial genomes shed light on interconnected biogeochemical processes in an aquifer system.</title>
        <authorList>
            <person name="Anantharaman K."/>
            <person name="Brown C.T."/>
            <person name="Hug L.A."/>
            <person name="Sharon I."/>
            <person name="Castelle C.J."/>
            <person name="Probst A.J."/>
            <person name="Thomas B.C."/>
            <person name="Singh A."/>
            <person name="Wilkins M.J."/>
            <person name="Karaoz U."/>
            <person name="Brodie E.L."/>
            <person name="Williams K.H."/>
            <person name="Hubbard S.S."/>
            <person name="Banfield J.F."/>
        </authorList>
    </citation>
    <scope>NUCLEOTIDE SEQUENCE [LARGE SCALE GENOMIC DNA]</scope>
</reference>
<dbReference type="SUPFAM" id="SSF54523">
    <property type="entry name" value="Pili subunits"/>
    <property type="match status" value="1"/>
</dbReference>
<organism evidence="2 3">
    <name type="scientific">Candidatus Nomurabacteria bacterium RIFCSPLOWO2_02_FULL_40_67</name>
    <dbReference type="NCBI Taxonomy" id="1801787"/>
    <lineage>
        <taxon>Bacteria</taxon>
        <taxon>Candidatus Nomuraibacteriota</taxon>
    </lineage>
</organism>
<keyword evidence="1" id="KW-0812">Transmembrane</keyword>
<dbReference type="AlphaFoldDB" id="A0A1F6Y5N1"/>
<comment type="caution">
    <text evidence="2">The sequence shown here is derived from an EMBL/GenBank/DDBJ whole genome shotgun (WGS) entry which is preliminary data.</text>
</comment>
<evidence type="ECO:0000313" key="3">
    <source>
        <dbReference type="Proteomes" id="UP000177693"/>
    </source>
</evidence>
<dbReference type="Pfam" id="PF07963">
    <property type="entry name" value="N_methyl"/>
    <property type="match status" value="1"/>
</dbReference>
<evidence type="ECO:0000313" key="2">
    <source>
        <dbReference type="EMBL" id="OGJ01673.1"/>
    </source>
</evidence>
<accession>A0A1F6Y5N1</accession>
<dbReference type="NCBIfam" id="TIGR02532">
    <property type="entry name" value="IV_pilin_GFxxxE"/>
    <property type="match status" value="1"/>
</dbReference>
<dbReference type="InterPro" id="IPR045584">
    <property type="entry name" value="Pilin-like"/>
</dbReference>
<dbReference type="InterPro" id="IPR012902">
    <property type="entry name" value="N_methyl_site"/>
</dbReference>
<gene>
    <name evidence="2" type="ORF">A3I23_00155</name>
</gene>
<dbReference type="Proteomes" id="UP000177693">
    <property type="component" value="Unassembled WGS sequence"/>
</dbReference>
<proteinExistence type="predicted"/>
<protein>
    <recommendedName>
        <fullName evidence="4">General secretion pathway GspH domain-containing protein</fullName>
    </recommendedName>
</protein>
<evidence type="ECO:0000256" key="1">
    <source>
        <dbReference type="SAM" id="Phobius"/>
    </source>
</evidence>
<evidence type="ECO:0008006" key="4">
    <source>
        <dbReference type="Google" id="ProtNLM"/>
    </source>
</evidence>